<dbReference type="Gene3D" id="3.30.40.10">
    <property type="entry name" value="Zinc/RING finger domain, C3HC4 (zinc finger)"/>
    <property type="match status" value="1"/>
</dbReference>
<feature type="region of interest" description="Disordered" evidence="1">
    <location>
        <begin position="1"/>
        <end position="64"/>
    </location>
</feature>
<feature type="non-terminal residue" evidence="2">
    <location>
        <position position="1"/>
    </location>
</feature>
<name>A0A024U380_9STRA</name>
<feature type="region of interest" description="Disordered" evidence="1">
    <location>
        <begin position="451"/>
        <end position="499"/>
    </location>
</feature>
<dbReference type="RefSeq" id="XP_008870820.1">
    <property type="nucleotide sequence ID" value="XM_008872598.1"/>
</dbReference>
<dbReference type="STRING" id="157072.A0A024U380"/>
<evidence type="ECO:0000313" key="2">
    <source>
        <dbReference type="EMBL" id="ETW00685.1"/>
    </source>
</evidence>
<protein>
    <recommendedName>
        <fullName evidence="3">FYVE-type domain-containing protein</fullName>
    </recommendedName>
</protein>
<dbReference type="SUPFAM" id="SSF57903">
    <property type="entry name" value="FYVE/PHD zinc finger"/>
    <property type="match status" value="1"/>
</dbReference>
<reference evidence="2" key="1">
    <citation type="submission" date="2013-12" db="EMBL/GenBank/DDBJ databases">
        <title>The Genome Sequence of Aphanomyces invadans NJM9701.</title>
        <authorList>
            <consortium name="The Broad Institute Genomics Platform"/>
            <person name="Russ C."/>
            <person name="Tyler B."/>
            <person name="van West P."/>
            <person name="Dieguez-Uribeondo J."/>
            <person name="Young S.K."/>
            <person name="Zeng Q."/>
            <person name="Gargeya S."/>
            <person name="Fitzgerald M."/>
            <person name="Abouelleil A."/>
            <person name="Alvarado L."/>
            <person name="Chapman S.B."/>
            <person name="Gainer-Dewar J."/>
            <person name="Goldberg J."/>
            <person name="Griggs A."/>
            <person name="Gujja S."/>
            <person name="Hansen M."/>
            <person name="Howarth C."/>
            <person name="Imamovic A."/>
            <person name="Ireland A."/>
            <person name="Larimer J."/>
            <person name="McCowan C."/>
            <person name="Murphy C."/>
            <person name="Pearson M."/>
            <person name="Poon T.W."/>
            <person name="Priest M."/>
            <person name="Roberts A."/>
            <person name="Saif S."/>
            <person name="Shea T."/>
            <person name="Sykes S."/>
            <person name="Wortman J."/>
            <person name="Nusbaum C."/>
            <person name="Birren B."/>
        </authorList>
    </citation>
    <scope>NUCLEOTIDE SEQUENCE [LARGE SCALE GENOMIC DNA]</scope>
    <source>
        <strain evidence="2">NJM9701</strain>
    </source>
</reference>
<dbReference type="AlphaFoldDB" id="A0A024U380"/>
<organism evidence="2">
    <name type="scientific">Aphanomyces invadans</name>
    <dbReference type="NCBI Taxonomy" id="157072"/>
    <lineage>
        <taxon>Eukaryota</taxon>
        <taxon>Sar</taxon>
        <taxon>Stramenopiles</taxon>
        <taxon>Oomycota</taxon>
        <taxon>Saprolegniomycetes</taxon>
        <taxon>Saprolegniales</taxon>
        <taxon>Verrucalvaceae</taxon>
        <taxon>Aphanomyces</taxon>
    </lineage>
</organism>
<evidence type="ECO:0008006" key="3">
    <source>
        <dbReference type="Google" id="ProtNLM"/>
    </source>
</evidence>
<dbReference type="InterPro" id="IPR011011">
    <property type="entry name" value="Znf_FYVE_PHD"/>
</dbReference>
<dbReference type="InterPro" id="IPR013083">
    <property type="entry name" value="Znf_RING/FYVE/PHD"/>
</dbReference>
<proteinExistence type="predicted"/>
<sequence>AAREGRRRSRDLSSNEDAMDSPSSSPDTRSRRTGRRRSLASPVGPPLLDAEEAPPVRRGGKATPVLSLSKRPSLSWIVGNWVMDLSMYTPADAPPPVHIENRSHWPRAFLDYDRTVMDDATLASRGDDIVDLVRAECSAREQRLTDKPPDDIVRKTFDGVRCLYVVHASMDIPSSFDDVVSILTHRSFLGHVFGPQMLAATELWRAANSTSSSSTTAIQRLHLHVPRGYKRQQAMQVTFLDHARGSAASPSAPASWTRVFKSVDRQTSGTAPDAVVRSSSSTIMTHVVGGLHVEALSASRTRVSFYGDSCVPSVLAVKMDGTHAFLDAFGQSVALVHRMLRRRRSHRHHLHHLHMPSRTSPPFDDVESDGVSICPHAFTTTLATPTSAPSGVLTLDDVSNSTETPALIDTSRCRLCAVRFHFFRAVHPCATCHASFCAACLRRHAPLCHPPSPASSSSSSSSPTSSPEATPSLVTHPPIETQSPGEGQGRDGATSGRTSTPFSWTWRRCVAEPLRQSLSANHFSALLQDDDEDVETIRLLRRQHRAASFD</sequence>
<feature type="compositionally biased region" description="Low complexity" evidence="1">
    <location>
        <begin position="454"/>
        <end position="472"/>
    </location>
</feature>
<dbReference type="GeneID" id="20084295"/>
<dbReference type="EMBL" id="KI913964">
    <property type="protein sequence ID" value="ETW00685.1"/>
    <property type="molecule type" value="Genomic_DNA"/>
</dbReference>
<gene>
    <name evidence="2" type="ORF">H310_07245</name>
</gene>
<evidence type="ECO:0000256" key="1">
    <source>
        <dbReference type="SAM" id="MobiDB-lite"/>
    </source>
</evidence>
<dbReference type="VEuPathDB" id="FungiDB:H310_07245"/>
<accession>A0A024U380</accession>
<dbReference type="OrthoDB" id="64521at2759"/>